<keyword evidence="3" id="KW-0813">Transport</keyword>
<dbReference type="PANTHER" id="PTHR43150">
    <property type="entry name" value="HYPERKINETIC, ISOFORM M"/>
    <property type="match status" value="1"/>
</dbReference>
<evidence type="ECO:0000256" key="4">
    <source>
        <dbReference type="ARBA" id="ARBA00022490"/>
    </source>
</evidence>
<reference evidence="11" key="2">
    <citation type="submission" date="2025-09" db="UniProtKB">
        <authorList>
            <consortium name="Ensembl"/>
        </authorList>
    </citation>
    <scope>IDENTIFICATION</scope>
</reference>
<evidence type="ECO:0000313" key="11">
    <source>
        <dbReference type="Ensembl" id="ENSCSRP00000023214.1"/>
    </source>
</evidence>
<dbReference type="Gene3D" id="3.20.20.100">
    <property type="entry name" value="NADP-dependent oxidoreductase domain"/>
    <property type="match status" value="2"/>
</dbReference>
<dbReference type="GO" id="GO:0005737">
    <property type="term" value="C:cytoplasm"/>
    <property type="evidence" value="ECO:0007669"/>
    <property type="project" value="UniProtKB-SubCell"/>
</dbReference>
<evidence type="ECO:0000256" key="2">
    <source>
        <dbReference type="ARBA" id="ARBA00006515"/>
    </source>
</evidence>
<protein>
    <submittedName>
        <fullName evidence="11">Potassium voltage-gated channel subfamily A member regulatory beta subunit 1</fullName>
    </submittedName>
</protein>
<organism evidence="11 12">
    <name type="scientific">Chelydra serpentina</name>
    <name type="common">Snapping turtle</name>
    <name type="synonym">Testudo serpentina</name>
    <dbReference type="NCBI Taxonomy" id="8475"/>
    <lineage>
        <taxon>Eukaryota</taxon>
        <taxon>Metazoa</taxon>
        <taxon>Chordata</taxon>
        <taxon>Craniata</taxon>
        <taxon>Vertebrata</taxon>
        <taxon>Euteleostomi</taxon>
        <taxon>Archelosauria</taxon>
        <taxon>Testudinata</taxon>
        <taxon>Testudines</taxon>
        <taxon>Cryptodira</taxon>
        <taxon>Durocryptodira</taxon>
        <taxon>Americhelydia</taxon>
        <taxon>Chelydroidea</taxon>
        <taxon>Chelydridae</taxon>
        <taxon>Chelydra</taxon>
    </lineage>
</organism>
<evidence type="ECO:0000256" key="7">
    <source>
        <dbReference type="ARBA" id="ARBA00022958"/>
    </source>
</evidence>
<dbReference type="PRINTS" id="PR01578">
    <property type="entry name" value="KCNAB1CHANEL"/>
</dbReference>
<sequence>MQVSIACTEHNLKNRNGEDRLISKQNTTTPNVVNAARAKFRTVAIIARSLGTFTPHHHISLKESTAKQTGMKYRNLGKSGLRVSCLGLGKHVAEQLMTIAYESGVNLFDTAEVYAAGKRSSLVITTKLYWEISSFSSSEIVRAMTHVINQGMAMYWGTSRWSAMEIMEAYSVARQFNMIPPVCEQAEYHLFQREKVEVQLPELYHKIGVGAMTWSPLACGIISGKYGNGVPESSRASLKCYQWLKEKIVSEEGRKQQIKLKDLSPIADRLGCTLPQLAVAWCLRNEGVSSVLLGSSNPEQLIENLGAIQVLPKMTSHIVSEIDNILGNKPISKKDYRS</sequence>
<accession>A0A8C3T0Y3</accession>
<dbReference type="SUPFAM" id="SSF51430">
    <property type="entry name" value="NAD(P)-linked oxidoreductase"/>
    <property type="match status" value="1"/>
</dbReference>
<dbReference type="GO" id="GO:1901379">
    <property type="term" value="P:regulation of potassium ion transmembrane transport"/>
    <property type="evidence" value="ECO:0007669"/>
    <property type="project" value="TreeGrafter"/>
</dbReference>
<proteinExistence type="inferred from homology"/>
<keyword evidence="4" id="KW-0963">Cytoplasm</keyword>
<dbReference type="GO" id="GO:0015459">
    <property type="term" value="F:potassium channel regulator activity"/>
    <property type="evidence" value="ECO:0007669"/>
    <property type="project" value="TreeGrafter"/>
</dbReference>
<evidence type="ECO:0000259" key="10">
    <source>
        <dbReference type="Pfam" id="PF00248"/>
    </source>
</evidence>
<dbReference type="Proteomes" id="UP000694403">
    <property type="component" value="Unplaced"/>
</dbReference>
<name>A0A8C3T0Y3_CHESE</name>
<dbReference type="InterPro" id="IPR023210">
    <property type="entry name" value="NADP_OxRdtase_dom"/>
</dbReference>
<dbReference type="Ensembl" id="ENSCSRT00000024225.1">
    <property type="protein sequence ID" value="ENSCSRP00000023214.1"/>
    <property type="gene ID" value="ENSCSRG00000017434.1"/>
</dbReference>
<keyword evidence="6" id="KW-0521">NADP</keyword>
<dbReference type="PANTHER" id="PTHR43150:SF7">
    <property type="entry name" value="VOLTAGE-GATED POTASSIUM CHANNEL SUBUNIT BETA-1"/>
    <property type="match status" value="1"/>
</dbReference>
<evidence type="ECO:0000256" key="6">
    <source>
        <dbReference type="ARBA" id="ARBA00022857"/>
    </source>
</evidence>
<evidence type="ECO:0000256" key="9">
    <source>
        <dbReference type="ARBA" id="ARBA00023065"/>
    </source>
</evidence>
<dbReference type="InterPro" id="IPR005399">
    <property type="entry name" value="K_chnl_volt-dep_bsu_KCNAB-rel"/>
</dbReference>
<dbReference type="GO" id="GO:0008076">
    <property type="term" value="C:voltage-gated potassium channel complex"/>
    <property type="evidence" value="ECO:0007669"/>
    <property type="project" value="TreeGrafter"/>
</dbReference>
<keyword evidence="9" id="KW-0406">Ion transport</keyword>
<feature type="domain" description="NADP-dependent oxidoreductase" evidence="10">
    <location>
        <begin position="134"/>
        <end position="324"/>
    </location>
</feature>
<reference evidence="11" key="1">
    <citation type="submission" date="2025-08" db="UniProtKB">
        <authorList>
            <consortium name="Ensembl"/>
        </authorList>
    </citation>
    <scope>IDENTIFICATION</scope>
</reference>
<evidence type="ECO:0000256" key="1">
    <source>
        <dbReference type="ARBA" id="ARBA00004496"/>
    </source>
</evidence>
<dbReference type="InterPro" id="IPR036812">
    <property type="entry name" value="NAD(P)_OxRdtase_dom_sf"/>
</dbReference>
<dbReference type="Pfam" id="PF00248">
    <property type="entry name" value="Aldo_ket_red"/>
    <property type="match status" value="1"/>
</dbReference>
<dbReference type="AlphaFoldDB" id="A0A8C3T0Y3"/>
<evidence type="ECO:0000313" key="12">
    <source>
        <dbReference type="Proteomes" id="UP000694403"/>
    </source>
</evidence>
<keyword evidence="8" id="KW-0560">Oxidoreductase</keyword>
<dbReference type="PRINTS" id="PR01577">
    <property type="entry name" value="KCNABCHANNEL"/>
</dbReference>
<evidence type="ECO:0000256" key="5">
    <source>
        <dbReference type="ARBA" id="ARBA00022538"/>
    </source>
</evidence>
<dbReference type="GO" id="GO:0016491">
    <property type="term" value="F:oxidoreductase activity"/>
    <property type="evidence" value="ECO:0007669"/>
    <property type="project" value="UniProtKB-KW"/>
</dbReference>
<keyword evidence="7" id="KW-0630">Potassium</keyword>
<evidence type="ECO:0000256" key="8">
    <source>
        <dbReference type="ARBA" id="ARBA00023002"/>
    </source>
</evidence>
<evidence type="ECO:0000256" key="3">
    <source>
        <dbReference type="ARBA" id="ARBA00022448"/>
    </source>
</evidence>
<dbReference type="GO" id="GO:0006813">
    <property type="term" value="P:potassium ion transport"/>
    <property type="evidence" value="ECO:0007669"/>
    <property type="project" value="UniProtKB-KW"/>
</dbReference>
<keyword evidence="12" id="KW-1185">Reference proteome</keyword>
<dbReference type="GO" id="GO:0044325">
    <property type="term" value="F:transmembrane transporter binding"/>
    <property type="evidence" value="ECO:0007669"/>
    <property type="project" value="TreeGrafter"/>
</dbReference>
<comment type="similarity">
    <text evidence="2">Belongs to the shaker potassium channel beta subunit family.</text>
</comment>
<dbReference type="InterPro" id="IPR005400">
    <property type="entry name" value="K_chnl_volt-dep_bsu_KCNAB1"/>
</dbReference>
<comment type="subcellular location">
    <subcellularLocation>
        <location evidence="1">Cytoplasm</location>
    </subcellularLocation>
</comment>
<dbReference type="GO" id="GO:0044224">
    <property type="term" value="C:juxtaparanode region of axon"/>
    <property type="evidence" value="ECO:0007669"/>
    <property type="project" value="TreeGrafter"/>
</dbReference>
<dbReference type="GO" id="GO:0055085">
    <property type="term" value="P:transmembrane transport"/>
    <property type="evidence" value="ECO:0007669"/>
    <property type="project" value="InterPro"/>
</dbReference>
<keyword evidence="5" id="KW-0633">Potassium transport</keyword>